<dbReference type="InterPro" id="IPR006440">
    <property type="entry name" value="Doc"/>
</dbReference>
<gene>
    <name evidence="2" type="ORF">SAMN05660874_04327</name>
</gene>
<evidence type="ECO:0000313" key="3">
    <source>
        <dbReference type="Proteomes" id="UP000198852"/>
    </source>
</evidence>
<reference evidence="3" key="1">
    <citation type="submission" date="2016-10" db="EMBL/GenBank/DDBJ databases">
        <authorList>
            <person name="Varghese N."/>
            <person name="Submissions S."/>
        </authorList>
    </citation>
    <scope>NUCLEOTIDE SEQUENCE [LARGE SCALE GENOMIC DNA]</scope>
    <source>
        <strain evidence="3">DSM 44771</strain>
    </source>
</reference>
<feature type="domain" description="Fido" evidence="1">
    <location>
        <begin position="1"/>
        <end position="125"/>
    </location>
</feature>
<sequence>MTRFPSLDDLVLAATRALEHQPEVRDWGLLQGALARAQATVFGKDAYPSMHDKAAALMHSLVRHHALVDGNERLGWVGTFGFYWINGVLLTAPTVDDGEKFVVAIASGELDVPDIAVTLRAWTTPRLAQ</sequence>
<accession>A0A1I6TWI1</accession>
<dbReference type="Proteomes" id="UP000198852">
    <property type="component" value="Unassembled WGS sequence"/>
</dbReference>
<organism evidence="2 3">
    <name type="scientific">Saccharopolyspora flava</name>
    <dbReference type="NCBI Taxonomy" id="95161"/>
    <lineage>
        <taxon>Bacteria</taxon>
        <taxon>Bacillati</taxon>
        <taxon>Actinomycetota</taxon>
        <taxon>Actinomycetes</taxon>
        <taxon>Pseudonocardiales</taxon>
        <taxon>Pseudonocardiaceae</taxon>
        <taxon>Saccharopolyspora</taxon>
    </lineage>
</organism>
<name>A0A1I6TWI1_9PSEU</name>
<evidence type="ECO:0000313" key="2">
    <source>
        <dbReference type="EMBL" id="SFS93468.1"/>
    </source>
</evidence>
<dbReference type="AlphaFoldDB" id="A0A1I6TWI1"/>
<keyword evidence="3" id="KW-1185">Reference proteome</keyword>
<dbReference type="Gene3D" id="1.20.120.1870">
    <property type="entry name" value="Fic/DOC protein, Fido domain"/>
    <property type="match status" value="1"/>
</dbReference>
<dbReference type="PANTHER" id="PTHR39426">
    <property type="entry name" value="HOMOLOGY TO DEATH-ON-CURING PROTEIN OF PHAGE P1"/>
    <property type="match status" value="1"/>
</dbReference>
<dbReference type="GO" id="GO:0016301">
    <property type="term" value="F:kinase activity"/>
    <property type="evidence" value="ECO:0007669"/>
    <property type="project" value="InterPro"/>
</dbReference>
<dbReference type="InterPro" id="IPR003812">
    <property type="entry name" value="Fido"/>
</dbReference>
<dbReference type="OrthoDB" id="9802752at2"/>
<dbReference type="RefSeq" id="WP_093421000.1">
    <property type="nucleotide sequence ID" value="NZ_FOZX01000008.1"/>
</dbReference>
<dbReference type="Pfam" id="PF02661">
    <property type="entry name" value="Fic"/>
    <property type="match status" value="1"/>
</dbReference>
<protein>
    <submittedName>
        <fullName evidence="2">Death on curing protein</fullName>
    </submittedName>
</protein>
<dbReference type="STRING" id="95161.SAMN05660874_04327"/>
<proteinExistence type="predicted"/>
<dbReference type="InterPro" id="IPR053737">
    <property type="entry name" value="Type_II_TA_Toxin"/>
</dbReference>
<evidence type="ECO:0000259" key="1">
    <source>
        <dbReference type="PROSITE" id="PS51459"/>
    </source>
</evidence>
<dbReference type="PANTHER" id="PTHR39426:SF1">
    <property type="entry name" value="HOMOLOGY TO DEATH-ON-CURING PROTEIN OF PHAGE P1"/>
    <property type="match status" value="1"/>
</dbReference>
<dbReference type="EMBL" id="FOZX01000008">
    <property type="protein sequence ID" value="SFS93468.1"/>
    <property type="molecule type" value="Genomic_DNA"/>
</dbReference>
<dbReference type="PROSITE" id="PS51459">
    <property type="entry name" value="FIDO"/>
    <property type="match status" value="1"/>
</dbReference>